<organism evidence="3 4">
    <name type="scientific">Mesorhabditis spiculigera</name>
    <dbReference type="NCBI Taxonomy" id="96644"/>
    <lineage>
        <taxon>Eukaryota</taxon>
        <taxon>Metazoa</taxon>
        <taxon>Ecdysozoa</taxon>
        <taxon>Nematoda</taxon>
        <taxon>Chromadorea</taxon>
        <taxon>Rhabditida</taxon>
        <taxon>Rhabditina</taxon>
        <taxon>Rhabditomorpha</taxon>
        <taxon>Rhabditoidea</taxon>
        <taxon>Rhabditidae</taxon>
        <taxon>Mesorhabditinae</taxon>
        <taxon>Mesorhabditis</taxon>
    </lineage>
</organism>
<dbReference type="EMBL" id="CATQJA010002643">
    <property type="protein sequence ID" value="CAJ0576307.1"/>
    <property type="molecule type" value="Genomic_DNA"/>
</dbReference>
<sequence length="223" mass="24479">MKHLILLVFHLALVFGGGVWYGPWKKAGIDKDDAELGVQERASPGASNRKLKDNSGPVYSGETGGVGEGGEAGQADEPIALGAHECDSHSECKEGDYCHTECHEKRCIGTCGRKPEMAAGDPHGHVTNQKPFEPLEGFDGKCWGGENCPEKTFCDRRYPARCLKAEPCWNCVRIKPEGRNPCWTNWDCSETQFCPVTLPSYSCSSVHLCPSNCRDRPKAEARH</sequence>
<proteinExistence type="predicted"/>
<dbReference type="Proteomes" id="UP001177023">
    <property type="component" value="Unassembled WGS sequence"/>
</dbReference>
<keyword evidence="2" id="KW-0732">Signal</keyword>
<keyword evidence="4" id="KW-1185">Reference proteome</keyword>
<feature type="compositionally biased region" description="Gly residues" evidence="1">
    <location>
        <begin position="62"/>
        <end position="72"/>
    </location>
</feature>
<accession>A0AA36CXU9</accession>
<evidence type="ECO:0000256" key="2">
    <source>
        <dbReference type="SAM" id="SignalP"/>
    </source>
</evidence>
<feature type="signal peptide" evidence="2">
    <location>
        <begin position="1"/>
        <end position="16"/>
    </location>
</feature>
<name>A0AA36CXU9_9BILA</name>
<dbReference type="AlphaFoldDB" id="A0AA36CXU9"/>
<protein>
    <submittedName>
        <fullName evidence="3">Uncharacterized protein</fullName>
    </submittedName>
</protein>
<reference evidence="3" key="1">
    <citation type="submission" date="2023-06" db="EMBL/GenBank/DDBJ databases">
        <authorList>
            <person name="Delattre M."/>
        </authorList>
    </citation>
    <scope>NUCLEOTIDE SEQUENCE</scope>
    <source>
        <strain evidence="3">AF72</strain>
    </source>
</reference>
<evidence type="ECO:0000313" key="4">
    <source>
        <dbReference type="Proteomes" id="UP001177023"/>
    </source>
</evidence>
<evidence type="ECO:0000313" key="3">
    <source>
        <dbReference type="EMBL" id="CAJ0576307.1"/>
    </source>
</evidence>
<feature type="region of interest" description="Disordered" evidence="1">
    <location>
        <begin position="41"/>
        <end position="74"/>
    </location>
</feature>
<comment type="caution">
    <text evidence="3">The sequence shown here is derived from an EMBL/GenBank/DDBJ whole genome shotgun (WGS) entry which is preliminary data.</text>
</comment>
<gene>
    <name evidence="3" type="ORF">MSPICULIGERA_LOCUS14602</name>
</gene>
<feature type="non-terminal residue" evidence="3">
    <location>
        <position position="1"/>
    </location>
</feature>
<evidence type="ECO:0000256" key="1">
    <source>
        <dbReference type="SAM" id="MobiDB-lite"/>
    </source>
</evidence>
<feature type="chain" id="PRO_5041397163" evidence="2">
    <location>
        <begin position="17"/>
        <end position="223"/>
    </location>
</feature>